<gene>
    <name evidence="2" type="ORF">ROA7450_01606</name>
</gene>
<accession>A0A1X6YXQ4</accession>
<evidence type="ECO:0000256" key="1">
    <source>
        <dbReference type="SAM" id="Phobius"/>
    </source>
</evidence>
<evidence type="ECO:0000313" key="2">
    <source>
        <dbReference type="EMBL" id="SLN34808.1"/>
    </source>
</evidence>
<organism evidence="2 3">
    <name type="scientific">Roseovarius albus</name>
    <dbReference type="NCBI Taxonomy" id="1247867"/>
    <lineage>
        <taxon>Bacteria</taxon>
        <taxon>Pseudomonadati</taxon>
        <taxon>Pseudomonadota</taxon>
        <taxon>Alphaproteobacteria</taxon>
        <taxon>Rhodobacterales</taxon>
        <taxon>Roseobacteraceae</taxon>
        <taxon>Roseovarius</taxon>
    </lineage>
</organism>
<protein>
    <submittedName>
        <fullName evidence="2">Yip1 domain protein</fullName>
    </submittedName>
</protein>
<evidence type="ECO:0000313" key="3">
    <source>
        <dbReference type="Proteomes" id="UP000193061"/>
    </source>
</evidence>
<feature type="transmembrane region" description="Helical" evidence="1">
    <location>
        <begin position="69"/>
        <end position="94"/>
    </location>
</feature>
<keyword evidence="1" id="KW-1133">Transmembrane helix</keyword>
<dbReference type="Proteomes" id="UP000193061">
    <property type="component" value="Unassembled WGS sequence"/>
</dbReference>
<dbReference type="OrthoDB" id="7771437at2"/>
<sequence length="162" mass="18227">MSATRDIVATYRSPRRVMQRLLQAGQREDRALVFLISACMIVFVAQWPRLTREAHLTEQELNPLLGGALLGWIFIAPLFFYALALVSHWVLRLIGGKNSAYAARIALFWAFLAASPLILLHGLVAGFIGPGPGLSLVGFVWFILFLWFWIANMREAGWGDRK</sequence>
<name>A0A1X6YXQ4_9RHOB</name>
<reference evidence="2 3" key="1">
    <citation type="submission" date="2017-03" db="EMBL/GenBank/DDBJ databases">
        <authorList>
            <person name="Afonso C.L."/>
            <person name="Miller P.J."/>
            <person name="Scott M.A."/>
            <person name="Spackman E."/>
            <person name="Goraichik I."/>
            <person name="Dimitrov K.M."/>
            <person name="Suarez D.L."/>
            <person name="Swayne D.E."/>
        </authorList>
    </citation>
    <scope>NUCLEOTIDE SEQUENCE [LARGE SCALE GENOMIC DNA]</scope>
    <source>
        <strain evidence="2 3">CECT 7450</strain>
    </source>
</reference>
<keyword evidence="3" id="KW-1185">Reference proteome</keyword>
<dbReference type="EMBL" id="FWFX01000004">
    <property type="protein sequence ID" value="SLN34808.1"/>
    <property type="molecule type" value="Genomic_DNA"/>
</dbReference>
<feature type="transmembrane region" description="Helical" evidence="1">
    <location>
        <begin position="134"/>
        <end position="152"/>
    </location>
</feature>
<feature type="transmembrane region" description="Helical" evidence="1">
    <location>
        <begin position="106"/>
        <end position="128"/>
    </location>
</feature>
<feature type="transmembrane region" description="Helical" evidence="1">
    <location>
        <begin position="31"/>
        <end position="49"/>
    </location>
</feature>
<keyword evidence="1" id="KW-0472">Membrane</keyword>
<proteinExistence type="predicted"/>
<dbReference type="RefSeq" id="WP_085805156.1">
    <property type="nucleotide sequence ID" value="NZ_FWFX01000004.1"/>
</dbReference>
<keyword evidence="1" id="KW-0812">Transmembrane</keyword>
<dbReference type="AlphaFoldDB" id="A0A1X6YXQ4"/>